<sequence>MSTEITQSSVSQEVRGPLVAVPQQHGILHAVPGSRPRQQKQNMQPTQTPSRPRRFAKLKLKEPPPLPPSTITTQLPPEDATILSPVIAHILHRRYPAVFQTAIRIVHAHPHLLNSAATYSLLIEGCSLFPGSLMQEIAWSLYTEMQSRGIRPTSSIYHHLLRLLASSPDYLKRAQILQEMKARWFTVSDEGWEWVIKGLFRDGQYEAALEVVEKRANNGKGLGKEAWEEVVVGLAKAGEVEEAWRWMIVGREQVRIRWEAGEDVQKGGEMGNRAWYELCAAAAKVLHRDATLWSWRYILTQNLFPPDDGLLHLLLDVATRYSIPTLASQVLRFLSRREVPFMESHYQALIQMYLTPSPTNVPSLSRALSVLQLMRRAGVPPSSSTVKAMAECLRRWGEETLDDGLKEIKEWLTEGWTDGPGEGEQGASKREVDSAVFDAIIAAYTHFGVRGLKKAWGVYKLTSDLGVKPTQRTFNYLLAGAAMPSPGGPQPEEQGGSNPEALKKKFAMYLILEMADKKNPHIYPSITTYESLIVLCLNHVVRLVPEKFYDPATPIPYPANKAPRHTRRPPWPPLEEAEGDDPERESLDDAFEYLFEMLFAGGYRPRQWLLRRMLDCCMRRDDERTGWVLEEMERWGYWEDMAKENELVAGFWRRVPVDESDGRGTALGENWGWVRCGRRSRREGGAWKVI</sequence>
<dbReference type="PROSITE" id="PS51375">
    <property type="entry name" value="PPR"/>
    <property type="match status" value="1"/>
</dbReference>
<comment type="similarity">
    <text evidence="1">Belongs to the CCM1 family.</text>
</comment>
<comment type="function">
    <text evidence="3">Regulates mitochondrial small subunit maturation by controlling 15S rRNA 5'-end processing. Localizes to the 5' precursor of the 15S rRNA in a position that is subsequently occupied by mS47 in the mature yeast mtSSU. Uses structure and sequence-specific RNA recognition, binding to a single-stranded region of the precursor and specifically recognizing bases -6 to -1. The exchange of Ccm1 for mS47 is coupled to the irreversible removal of precursor rRNA that is accompanied by conformational changes of the mitoribosomal proteins uS5m and mS26. These conformational changes signal completion of 5'-end rRNA processing through protection of the mature 5'-end of the 15S rRNA and stabilization of mS47. The removal of the 5' precursor together with the dissociation of Ccm1 may be catalyzed by the 5'-3' exoribonuclease Pet127. Involved in the specific removal of group I introns in mitochondrial encoded transcripts.</text>
</comment>
<dbReference type="InParanoid" id="A0A3N4LGH1"/>
<evidence type="ECO:0000256" key="4">
    <source>
        <dbReference type="ARBA" id="ARBA00044511"/>
    </source>
</evidence>
<accession>A0A3N4LGH1</accession>
<evidence type="ECO:0000259" key="7">
    <source>
        <dbReference type="Pfam" id="PF23276"/>
    </source>
</evidence>
<reference evidence="8 9" key="1">
    <citation type="journal article" date="2018" name="Nat. Ecol. Evol.">
        <title>Pezizomycetes genomes reveal the molecular basis of ectomycorrhizal truffle lifestyle.</title>
        <authorList>
            <person name="Murat C."/>
            <person name="Payen T."/>
            <person name="Noel B."/>
            <person name="Kuo A."/>
            <person name="Morin E."/>
            <person name="Chen J."/>
            <person name="Kohler A."/>
            <person name="Krizsan K."/>
            <person name="Balestrini R."/>
            <person name="Da Silva C."/>
            <person name="Montanini B."/>
            <person name="Hainaut M."/>
            <person name="Levati E."/>
            <person name="Barry K.W."/>
            <person name="Belfiori B."/>
            <person name="Cichocki N."/>
            <person name="Clum A."/>
            <person name="Dockter R.B."/>
            <person name="Fauchery L."/>
            <person name="Guy J."/>
            <person name="Iotti M."/>
            <person name="Le Tacon F."/>
            <person name="Lindquist E.A."/>
            <person name="Lipzen A."/>
            <person name="Malagnac F."/>
            <person name="Mello A."/>
            <person name="Molinier V."/>
            <person name="Miyauchi S."/>
            <person name="Poulain J."/>
            <person name="Riccioni C."/>
            <person name="Rubini A."/>
            <person name="Sitrit Y."/>
            <person name="Splivallo R."/>
            <person name="Traeger S."/>
            <person name="Wang M."/>
            <person name="Zifcakova L."/>
            <person name="Wipf D."/>
            <person name="Zambonelli A."/>
            <person name="Paolocci F."/>
            <person name="Nowrousian M."/>
            <person name="Ottonello S."/>
            <person name="Baldrian P."/>
            <person name="Spatafora J.W."/>
            <person name="Henrissat B."/>
            <person name="Nagy L.G."/>
            <person name="Aury J.M."/>
            <person name="Wincker P."/>
            <person name="Grigoriev I.V."/>
            <person name="Bonfante P."/>
            <person name="Martin F.M."/>
        </authorList>
    </citation>
    <scope>NUCLEOTIDE SEQUENCE [LARGE SCALE GENOMIC DNA]</scope>
    <source>
        <strain evidence="8 9">ATCC MYA-4762</strain>
    </source>
</reference>
<keyword evidence="2" id="KW-0677">Repeat</keyword>
<dbReference type="AlphaFoldDB" id="A0A3N4LGH1"/>
<evidence type="ECO:0000256" key="3">
    <source>
        <dbReference type="ARBA" id="ARBA00044493"/>
    </source>
</evidence>
<name>A0A3N4LGH1_9PEZI</name>
<comment type="subunit">
    <text evidence="4">Binds to mitochondrial small subunit 15S rRNA.</text>
</comment>
<evidence type="ECO:0000256" key="2">
    <source>
        <dbReference type="ARBA" id="ARBA00022737"/>
    </source>
</evidence>
<dbReference type="OrthoDB" id="747253at2759"/>
<dbReference type="EMBL" id="ML121555">
    <property type="protein sequence ID" value="RPB21980.1"/>
    <property type="molecule type" value="Genomic_DNA"/>
</dbReference>
<dbReference type="Proteomes" id="UP000267821">
    <property type="component" value="Unassembled WGS sequence"/>
</dbReference>
<feature type="domain" description="Pentatricopeptide repeat-containing protein-mitochondrial" evidence="7">
    <location>
        <begin position="308"/>
        <end position="460"/>
    </location>
</feature>
<dbReference type="Gene3D" id="1.25.40.10">
    <property type="entry name" value="Tetratricopeptide repeat domain"/>
    <property type="match status" value="2"/>
</dbReference>
<dbReference type="PANTHER" id="PTHR47447:SF17">
    <property type="entry name" value="OS12G0638900 PROTEIN"/>
    <property type="match status" value="1"/>
</dbReference>
<keyword evidence="9" id="KW-1185">Reference proteome</keyword>
<dbReference type="STRING" id="1051890.A0A3N4LGH1"/>
<evidence type="ECO:0000256" key="1">
    <source>
        <dbReference type="ARBA" id="ARBA00006192"/>
    </source>
</evidence>
<feature type="repeat" description="PPR" evidence="5">
    <location>
        <begin position="115"/>
        <end position="152"/>
    </location>
</feature>
<dbReference type="InterPro" id="IPR002885">
    <property type="entry name" value="PPR_rpt"/>
</dbReference>
<protein>
    <recommendedName>
        <fullName evidence="7">Pentatricopeptide repeat-containing protein-mitochondrial domain-containing protein</fullName>
    </recommendedName>
</protein>
<dbReference type="Pfam" id="PF23276">
    <property type="entry name" value="TPR_24"/>
    <property type="match status" value="1"/>
</dbReference>
<feature type="region of interest" description="Disordered" evidence="6">
    <location>
        <begin position="559"/>
        <end position="583"/>
    </location>
</feature>
<feature type="compositionally biased region" description="Polar residues" evidence="6">
    <location>
        <begin position="39"/>
        <end position="50"/>
    </location>
</feature>
<proteinExistence type="inferred from homology"/>
<dbReference type="PANTHER" id="PTHR47447">
    <property type="entry name" value="OS03G0856100 PROTEIN"/>
    <property type="match status" value="1"/>
</dbReference>
<organism evidence="8 9">
    <name type="scientific">Terfezia boudieri ATCC MYA-4762</name>
    <dbReference type="NCBI Taxonomy" id="1051890"/>
    <lineage>
        <taxon>Eukaryota</taxon>
        <taxon>Fungi</taxon>
        <taxon>Dikarya</taxon>
        <taxon>Ascomycota</taxon>
        <taxon>Pezizomycotina</taxon>
        <taxon>Pezizomycetes</taxon>
        <taxon>Pezizales</taxon>
        <taxon>Pezizaceae</taxon>
        <taxon>Terfezia</taxon>
    </lineage>
</organism>
<evidence type="ECO:0000256" key="6">
    <source>
        <dbReference type="SAM" id="MobiDB-lite"/>
    </source>
</evidence>
<evidence type="ECO:0000313" key="8">
    <source>
        <dbReference type="EMBL" id="RPB21980.1"/>
    </source>
</evidence>
<evidence type="ECO:0000256" key="5">
    <source>
        <dbReference type="PROSITE-ProRule" id="PRU00708"/>
    </source>
</evidence>
<feature type="region of interest" description="Disordered" evidence="6">
    <location>
        <begin position="30"/>
        <end position="53"/>
    </location>
</feature>
<dbReference type="InterPro" id="IPR011990">
    <property type="entry name" value="TPR-like_helical_dom_sf"/>
</dbReference>
<dbReference type="InterPro" id="IPR057027">
    <property type="entry name" value="TPR_mt"/>
</dbReference>
<gene>
    <name evidence="8" type="ORF">L211DRAFT_850962</name>
</gene>
<evidence type="ECO:0000313" key="9">
    <source>
        <dbReference type="Proteomes" id="UP000267821"/>
    </source>
</evidence>